<dbReference type="AlphaFoldDB" id="A0AA35YVJ1"/>
<sequence length="347" mass="39724">MMKGQFKSLNEKLDTLLESSKTSSNTAYSYESVKSLIETFTKEHAKSLDASTKAVENSEKINQFLLNLIDTRDSLLTVSVRQHLTDKLKPVFSMLNHIEGVSESSSLPKQGEKSRNQLMILVNKNINQLQKIQRYGKPEYQNWSSNKITVVKVIGPIKMESFINAKFKVVRGAKISFYEFTLKDLLCLNPYDWISLFHLLLQDKQKFKPLVAHLKRMLISYIHGVMKMDVEIATILQKKPTFEPKESPNDVTKMSLGKIEKDNLSVTFQQSANEGSNFKKFLFSLSDKHLYSTSCLNYIVVITGQCKVNDVATKKCFIDMIKWYILVPNTSLGLMSKLFKVQKSIQH</sequence>
<evidence type="ECO:0000313" key="2">
    <source>
        <dbReference type="Proteomes" id="UP001177003"/>
    </source>
</evidence>
<proteinExistence type="predicted"/>
<dbReference type="EMBL" id="OX465080">
    <property type="protein sequence ID" value="CAI9281048.1"/>
    <property type="molecule type" value="Genomic_DNA"/>
</dbReference>
<evidence type="ECO:0000313" key="1">
    <source>
        <dbReference type="EMBL" id="CAI9281048.1"/>
    </source>
</evidence>
<name>A0AA35YVJ1_LACSI</name>
<reference evidence="1" key="1">
    <citation type="submission" date="2023-04" db="EMBL/GenBank/DDBJ databases">
        <authorList>
            <person name="Vijverberg K."/>
            <person name="Xiong W."/>
            <person name="Schranz E."/>
        </authorList>
    </citation>
    <scope>NUCLEOTIDE SEQUENCE</scope>
</reference>
<accession>A0AA35YVJ1</accession>
<dbReference type="Proteomes" id="UP001177003">
    <property type="component" value="Chromosome 4"/>
</dbReference>
<gene>
    <name evidence="1" type="ORF">LSALG_LOCUS20765</name>
</gene>
<protein>
    <submittedName>
        <fullName evidence="1">Uncharacterized protein</fullName>
    </submittedName>
</protein>
<keyword evidence="2" id="KW-1185">Reference proteome</keyword>
<organism evidence="1 2">
    <name type="scientific">Lactuca saligna</name>
    <name type="common">Willowleaf lettuce</name>
    <dbReference type="NCBI Taxonomy" id="75948"/>
    <lineage>
        <taxon>Eukaryota</taxon>
        <taxon>Viridiplantae</taxon>
        <taxon>Streptophyta</taxon>
        <taxon>Embryophyta</taxon>
        <taxon>Tracheophyta</taxon>
        <taxon>Spermatophyta</taxon>
        <taxon>Magnoliopsida</taxon>
        <taxon>eudicotyledons</taxon>
        <taxon>Gunneridae</taxon>
        <taxon>Pentapetalae</taxon>
        <taxon>asterids</taxon>
        <taxon>campanulids</taxon>
        <taxon>Asterales</taxon>
        <taxon>Asteraceae</taxon>
        <taxon>Cichorioideae</taxon>
        <taxon>Cichorieae</taxon>
        <taxon>Lactucinae</taxon>
        <taxon>Lactuca</taxon>
    </lineage>
</organism>